<organism evidence="1 2">
    <name type="scientific">Glossina palpalis gambiensis</name>
    <dbReference type="NCBI Taxonomy" id="67801"/>
    <lineage>
        <taxon>Eukaryota</taxon>
        <taxon>Metazoa</taxon>
        <taxon>Ecdysozoa</taxon>
        <taxon>Arthropoda</taxon>
        <taxon>Hexapoda</taxon>
        <taxon>Insecta</taxon>
        <taxon>Pterygota</taxon>
        <taxon>Neoptera</taxon>
        <taxon>Endopterygota</taxon>
        <taxon>Diptera</taxon>
        <taxon>Brachycera</taxon>
        <taxon>Muscomorpha</taxon>
        <taxon>Hippoboscoidea</taxon>
        <taxon>Glossinidae</taxon>
        <taxon>Glossina</taxon>
    </lineage>
</organism>
<dbReference type="AlphaFoldDB" id="A0A1B0B186"/>
<keyword evidence="2" id="KW-1185">Reference proteome</keyword>
<evidence type="ECO:0000313" key="2">
    <source>
        <dbReference type="Proteomes" id="UP000092460"/>
    </source>
</evidence>
<proteinExistence type="predicted"/>
<reference evidence="2" key="1">
    <citation type="submission" date="2015-01" db="EMBL/GenBank/DDBJ databases">
        <authorList>
            <person name="Aksoy S."/>
            <person name="Warren W."/>
            <person name="Wilson R.K."/>
        </authorList>
    </citation>
    <scope>NUCLEOTIDE SEQUENCE [LARGE SCALE GENOMIC DNA]</scope>
    <source>
        <strain evidence="2">IAEA</strain>
    </source>
</reference>
<accession>A0A1B0B186</accession>
<dbReference type="Proteomes" id="UP000092460">
    <property type="component" value="Unassembled WGS sequence"/>
</dbReference>
<protein>
    <submittedName>
        <fullName evidence="1">Uncharacterized protein</fullName>
    </submittedName>
</protein>
<name>A0A1B0B186_9MUSC</name>
<evidence type="ECO:0000313" key="1">
    <source>
        <dbReference type="EnsemblMetazoa" id="GPPI015498-PA"/>
    </source>
</evidence>
<reference evidence="1" key="2">
    <citation type="submission" date="2020-05" db="UniProtKB">
        <authorList>
            <consortium name="EnsemblMetazoa"/>
        </authorList>
    </citation>
    <scope>IDENTIFICATION</scope>
    <source>
        <strain evidence="1">IAEA</strain>
    </source>
</reference>
<sequence>CYERSIAKAGFGQLRKLFTLTGRKVQLKPHCIIVKVHGESARAENYIENGITKIYLFPPHPRKPFTKPDMPFLSGACSFSSNDGSST</sequence>
<dbReference type="EMBL" id="JXJN01007030">
    <property type="status" value="NOT_ANNOTATED_CDS"/>
    <property type="molecule type" value="Genomic_DNA"/>
</dbReference>
<dbReference type="VEuPathDB" id="VectorBase:GPPI015498"/>
<dbReference type="EnsemblMetazoa" id="GPPI015498-RA">
    <property type="protein sequence ID" value="GPPI015498-PA"/>
    <property type="gene ID" value="GPPI015498"/>
</dbReference>